<dbReference type="GO" id="GO:0052689">
    <property type="term" value="F:carboxylic ester hydrolase activity"/>
    <property type="evidence" value="ECO:0007669"/>
    <property type="project" value="UniProtKB-KW"/>
</dbReference>
<keyword evidence="6" id="KW-0732">Signal</keyword>
<keyword evidence="2" id="KW-0719">Serine esterase</keyword>
<evidence type="ECO:0000256" key="4">
    <source>
        <dbReference type="ARBA" id="ARBA00023157"/>
    </source>
</evidence>
<dbReference type="AlphaFoldDB" id="A0A7I7X8C5"/>
<evidence type="ECO:0000313" key="8">
    <source>
        <dbReference type="Proteomes" id="UP000466517"/>
    </source>
</evidence>
<dbReference type="RefSeq" id="WP_163731775.1">
    <property type="nucleotide sequence ID" value="NZ_AP022610.1"/>
</dbReference>
<dbReference type="SUPFAM" id="SSF53474">
    <property type="entry name" value="alpha/beta-Hydrolases"/>
    <property type="match status" value="1"/>
</dbReference>
<comment type="similarity">
    <text evidence="1">Belongs to the cutinase family.</text>
</comment>
<evidence type="ECO:0000313" key="7">
    <source>
        <dbReference type="EMBL" id="BBZ26099.1"/>
    </source>
</evidence>
<accession>A0A7I7X8C5</accession>
<keyword evidence="8" id="KW-1185">Reference proteome</keyword>
<dbReference type="PANTHER" id="PTHR33630:SF9">
    <property type="entry name" value="CUTINASE 4"/>
    <property type="match status" value="1"/>
</dbReference>
<evidence type="ECO:0000256" key="2">
    <source>
        <dbReference type="ARBA" id="ARBA00022487"/>
    </source>
</evidence>
<feature type="compositionally biased region" description="Pro residues" evidence="5">
    <location>
        <begin position="240"/>
        <end position="262"/>
    </location>
</feature>
<keyword evidence="3" id="KW-0378">Hydrolase</keyword>
<protein>
    <recommendedName>
        <fullName evidence="9">Cutinase</fullName>
    </recommendedName>
</protein>
<dbReference type="EMBL" id="AP022610">
    <property type="protein sequence ID" value="BBZ26099.1"/>
    <property type="molecule type" value="Genomic_DNA"/>
</dbReference>
<gene>
    <name evidence="7" type="ORF">MMAD_03940</name>
</gene>
<dbReference type="Pfam" id="PF01083">
    <property type="entry name" value="Cutinase"/>
    <property type="match status" value="1"/>
</dbReference>
<dbReference type="InterPro" id="IPR029058">
    <property type="entry name" value="AB_hydrolase_fold"/>
</dbReference>
<organism evidence="7 8">
    <name type="scientific">Mycolicibacterium madagascariense</name>
    <dbReference type="NCBI Taxonomy" id="212765"/>
    <lineage>
        <taxon>Bacteria</taxon>
        <taxon>Bacillati</taxon>
        <taxon>Actinomycetota</taxon>
        <taxon>Actinomycetes</taxon>
        <taxon>Mycobacteriales</taxon>
        <taxon>Mycobacteriaceae</taxon>
        <taxon>Mycolicibacterium</taxon>
    </lineage>
</organism>
<evidence type="ECO:0000256" key="5">
    <source>
        <dbReference type="SAM" id="MobiDB-lite"/>
    </source>
</evidence>
<dbReference type="PANTHER" id="PTHR33630">
    <property type="entry name" value="CUTINASE RV1984C-RELATED-RELATED"/>
    <property type="match status" value="1"/>
</dbReference>
<dbReference type="KEGG" id="mmag:MMAD_03940"/>
<dbReference type="InterPro" id="IPR000675">
    <property type="entry name" value="Cutinase/axe"/>
</dbReference>
<dbReference type="SMART" id="SM01110">
    <property type="entry name" value="Cutinase"/>
    <property type="match status" value="1"/>
</dbReference>
<feature type="signal peptide" evidence="6">
    <location>
        <begin position="1"/>
        <end position="29"/>
    </location>
</feature>
<name>A0A7I7X8C5_9MYCO</name>
<proteinExistence type="inferred from homology"/>
<evidence type="ECO:0000256" key="3">
    <source>
        <dbReference type="ARBA" id="ARBA00022801"/>
    </source>
</evidence>
<feature type="chain" id="PRO_5038744527" description="Cutinase" evidence="6">
    <location>
        <begin position="30"/>
        <end position="262"/>
    </location>
</feature>
<feature type="region of interest" description="Disordered" evidence="5">
    <location>
        <begin position="232"/>
        <end position="262"/>
    </location>
</feature>
<reference evidence="7 8" key="1">
    <citation type="journal article" date="2019" name="Emerg. Microbes Infect.">
        <title>Comprehensive subspecies identification of 175 nontuberculous mycobacteria species based on 7547 genomic profiles.</title>
        <authorList>
            <person name="Matsumoto Y."/>
            <person name="Kinjo T."/>
            <person name="Motooka D."/>
            <person name="Nabeya D."/>
            <person name="Jung N."/>
            <person name="Uechi K."/>
            <person name="Horii T."/>
            <person name="Iida T."/>
            <person name="Fujita J."/>
            <person name="Nakamura S."/>
        </authorList>
    </citation>
    <scope>NUCLEOTIDE SEQUENCE [LARGE SCALE GENOMIC DNA]</scope>
    <source>
        <strain evidence="7 8">JCM 13574</strain>
    </source>
</reference>
<dbReference type="Gene3D" id="3.40.50.1820">
    <property type="entry name" value="alpha/beta hydrolase"/>
    <property type="match status" value="1"/>
</dbReference>
<sequence length="262" mass="26191">MSQRHLAQVLGVAATAASALLLASLPVASADPAPGISPPAPPPGCPDVEIVFARGTGEPPGVGFVGQAFVDSLQSKLGPKSVNVYPVQYPATIDFPRAVDGVNDAAAHIEATAANCPKTKVVLGGFSQGAAVAGFVTSAVVPPGAADTGVTGPMPPNVADHVAAVTLFGTPNHRFMGFINQPDIVIGPLYAGKTLKSCVPGDPICSDDGGGDYSLHNDYVADGLTDQAANYAAGKLGVKVPPPPPPPPADPDDAPPPPPPNP</sequence>
<evidence type="ECO:0000256" key="1">
    <source>
        <dbReference type="ARBA" id="ARBA00007534"/>
    </source>
</evidence>
<dbReference type="Proteomes" id="UP000466517">
    <property type="component" value="Chromosome"/>
</dbReference>
<keyword evidence="4" id="KW-1015">Disulfide bond</keyword>
<evidence type="ECO:0000256" key="6">
    <source>
        <dbReference type="SAM" id="SignalP"/>
    </source>
</evidence>
<evidence type="ECO:0008006" key="9">
    <source>
        <dbReference type="Google" id="ProtNLM"/>
    </source>
</evidence>